<dbReference type="Proteomes" id="UP000006697">
    <property type="component" value="Chromosome"/>
</dbReference>
<keyword evidence="4 7" id="KW-0812">Transmembrane</keyword>
<evidence type="ECO:0000259" key="8">
    <source>
        <dbReference type="PROSITE" id="PS50928"/>
    </source>
</evidence>
<dbReference type="STRING" id="204773.HEAR3339"/>
<evidence type="ECO:0000256" key="6">
    <source>
        <dbReference type="ARBA" id="ARBA00023136"/>
    </source>
</evidence>
<evidence type="ECO:0000256" key="5">
    <source>
        <dbReference type="ARBA" id="ARBA00022989"/>
    </source>
</evidence>
<dbReference type="GO" id="GO:0005886">
    <property type="term" value="C:plasma membrane"/>
    <property type="evidence" value="ECO:0007669"/>
    <property type="project" value="UniProtKB-SubCell"/>
</dbReference>
<evidence type="ECO:0000256" key="4">
    <source>
        <dbReference type="ARBA" id="ARBA00022692"/>
    </source>
</evidence>
<dbReference type="EMBL" id="CU207211">
    <property type="protein sequence ID" value="CAL63443.1"/>
    <property type="molecule type" value="Genomic_DNA"/>
</dbReference>
<dbReference type="SUPFAM" id="SSF161098">
    <property type="entry name" value="MetI-like"/>
    <property type="match status" value="1"/>
</dbReference>
<keyword evidence="2 7" id="KW-0813">Transport</keyword>
<feature type="domain" description="ABC transmembrane type-1" evidence="8">
    <location>
        <begin position="104"/>
        <end position="292"/>
    </location>
</feature>
<accession>A4GAA6</accession>
<dbReference type="PROSITE" id="PS50928">
    <property type="entry name" value="ABC_TM1"/>
    <property type="match status" value="1"/>
</dbReference>
<feature type="transmembrane region" description="Helical" evidence="7">
    <location>
        <begin position="214"/>
        <end position="235"/>
    </location>
</feature>
<feature type="transmembrane region" description="Helical" evidence="7">
    <location>
        <begin position="114"/>
        <end position="134"/>
    </location>
</feature>
<dbReference type="OrthoDB" id="9796361at2"/>
<dbReference type="Pfam" id="PF00528">
    <property type="entry name" value="BPD_transp_1"/>
    <property type="match status" value="1"/>
</dbReference>
<dbReference type="GO" id="GO:0055085">
    <property type="term" value="P:transmembrane transport"/>
    <property type="evidence" value="ECO:0007669"/>
    <property type="project" value="InterPro"/>
</dbReference>
<feature type="transmembrane region" description="Helical" evidence="7">
    <location>
        <begin position="155"/>
        <end position="186"/>
    </location>
</feature>
<organism evidence="9 10">
    <name type="scientific">Herminiimonas arsenicoxydans</name>
    <dbReference type="NCBI Taxonomy" id="204773"/>
    <lineage>
        <taxon>Bacteria</taxon>
        <taxon>Pseudomonadati</taxon>
        <taxon>Pseudomonadota</taxon>
        <taxon>Betaproteobacteria</taxon>
        <taxon>Burkholderiales</taxon>
        <taxon>Oxalobacteraceae</taxon>
        <taxon>Herminiimonas</taxon>
    </lineage>
</organism>
<keyword evidence="3" id="KW-1003">Cell membrane</keyword>
<feature type="transmembrane region" description="Helical" evidence="7">
    <location>
        <begin position="62"/>
        <end position="79"/>
    </location>
</feature>
<dbReference type="Gene3D" id="1.10.3720.10">
    <property type="entry name" value="MetI-like"/>
    <property type="match status" value="1"/>
</dbReference>
<dbReference type="KEGG" id="har:HEAR3339"/>
<dbReference type="HOGENOM" id="CLU_046113_1_4_4"/>
<comment type="subcellular location">
    <subcellularLocation>
        <location evidence="1 7">Cell membrane</location>
        <topology evidence="1 7">Multi-pass membrane protein</topology>
    </subcellularLocation>
</comment>
<keyword evidence="6 7" id="KW-0472">Membrane</keyword>
<evidence type="ECO:0000256" key="7">
    <source>
        <dbReference type="RuleBase" id="RU363032"/>
    </source>
</evidence>
<sequence>MSDVSSLHRPAPPPPQPGVVVRLNVERPEYYANRAPSTEFGVVQKPLTSWEKLHNNSGARKIGILVLLAVIWEVYARMLNNTLLFPTFSSVVEALVEGVISGGLLGKVWFSIKILLMGYGAGLVLAALLTVFAITSRIGRDFLETLTSMFNPLPAIALLPLSLLWFGLGTGSLVFVLIHSVVWAVALNTHSGFQSVSTTLRMVGHNYGLSGLRYVFQILIPAAFPSILTGLKIGWAFAWRTLIAAELVFGVSSGSGGLGWFIYENKNQLEIPSVFAGLLTVIMIGLFVENFIFRTIEQCTVQKWGMQN</sequence>
<evidence type="ECO:0000256" key="1">
    <source>
        <dbReference type="ARBA" id="ARBA00004651"/>
    </source>
</evidence>
<evidence type="ECO:0000313" key="9">
    <source>
        <dbReference type="EMBL" id="CAL63443.1"/>
    </source>
</evidence>
<comment type="similarity">
    <text evidence="7">Belongs to the binding-protein-dependent transport system permease family.</text>
</comment>
<keyword evidence="5 7" id="KW-1133">Transmembrane helix</keyword>
<evidence type="ECO:0000256" key="3">
    <source>
        <dbReference type="ARBA" id="ARBA00022475"/>
    </source>
</evidence>
<dbReference type="AlphaFoldDB" id="A4GAA6"/>
<dbReference type="PANTHER" id="PTHR30151">
    <property type="entry name" value="ALKANE SULFONATE ABC TRANSPORTER-RELATED, MEMBRANE SUBUNIT"/>
    <property type="match status" value="1"/>
</dbReference>
<dbReference type="InterPro" id="IPR000515">
    <property type="entry name" value="MetI-like"/>
</dbReference>
<dbReference type="CDD" id="cd06261">
    <property type="entry name" value="TM_PBP2"/>
    <property type="match status" value="1"/>
</dbReference>
<gene>
    <name evidence="9" type="ordered locus">HEAR3339</name>
</gene>
<keyword evidence="10" id="KW-1185">Reference proteome</keyword>
<dbReference type="PANTHER" id="PTHR30151:SF16">
    <property type="entry name" value="ABC TRANSPORTER PERMEASE PROTEIN"/>
    <property type="match status" value="1"/>
</dbReference>
<proteinExistence type="inferred from homology"/>
<feature type="transmembrane region" description="Helical" evidence="7">
    <location>
        <begin position="242"/>
        <end position="262"/>
    </location>
</feature>
<protein>
    <submittedName>
        <fullName evidence="9">ABC transporter, permease component</fullName>
    </submittedName>
</protein>
<feature type="transmembrane region" description="Helical" evidence="7">
    <location>
        <begin position="274"/>
        <end position="293"/>
    </location>
</feature>
<reference evidence="9 10" key="1">
    <citation type="journal article" date="2007" name="PLoS Genet.">
        <title>A tale of two oxidation states: bacterial colonization of arsenic-rich environments.</title>
        <authorList>
            <person name="Muller D."/>
            <person name="Medigue C."/>
            <person name="Koechler S."/>
            <person name="Barbe V."/>
            <person name="Barakat M."/>
            <person name="Talla E."/>
            <person name="Bonnefoy V."/>
            <person name="Krin E."/>
            <person name="Arsene-Ploetze F."/>
            <person name="Carapito C."/>
            <person name="Chandler M."/>
            <person name="Cournoyer B."/>
            <person name="Cruveiller S."/>
            <person name="Dossat C."/>
            <person name="Duval S."/>
            <person name="Heymann M."/>
            <person name="Leize E."/>
            <person name="Lieutaud A."/>
            <person name="Lievremont D."/>
            <person name="Makita Y."/>
            <person name="Mangenot S."/>
            <person name="Nitschke W."/>
            <person name="Ortet P."/>
            <person name="Perdrial N."/>
            <person name="Schoepp B."/>
            <person name="Siguier N."/>
            <person name="Simeonova D.D."/>
            <person name="Rouy Z."/>
            <person name="Segurens B."/>
            <person name="Turlin E."/>
            <person name="Vallenet D."/>
            <person name="Van Dorsselaer A."/>
            <person name="Weiss S."/>
            <person name="Weissenbach J."/>
            <person name="Lett M.C."/>
            <person name="Danchin A."/>
            <person name="Bertin P.N."/>
        </authorList>
    </citation>
    <scope>NUCLEOTIDE SEQUENCE [LARGE SCALE GENOMIC DNA]</scope>
    <source>
        <strain evidence="10">ULPAs1</strain>
    </source>
</reference>
<name>A4GAA6_HERAR</name>
<dbReference type="eggNOG" id="COG0600">
    <property type="taxonomic scope" value="Bacteria"/>
</dbReference>
<evidence type="ECO:0000256" key="2">
    <source>
        <dbReference type="ARBA" id="ARBA00022448"/>
    </source>
</evidence>
<dbReference type="InterPro" id="IPR035906">
    <property type="entry name" value="MetI-like_sf"/>
</dbReference>
<evidence type="ECO:0000313" key="10">
    <source>
        <dbReference type="Proteomes" id="UP000006697"/>
    </source>
</evidence>